<name>A0A1L8HVH4_XENLA</name>
<evidence type="ECO:0000256" key="6">
    <source>
        <dbReference type="ARBA" id="ARBA00023274"/>
    </source>
</evidence>
<gene>
    <name evidence="10 11" type="primary">mrpl1.L</name>
</gene>
<protein>
    <recommendedName>
        <fullName evidence="7">Large ribosomal subunit protein uL1m</fullName>
    </recommendedName>
    <alternativeName>
        <fullName evidence="8">39S ribosomal protein L1, mitochondrial</fullName>
    </alternativeName>
</protein>
<organism evidence="9 10">
    <name type="scientific">Xenopus laevis</name>
    <name type="common">African clawed frog</name>
    <dbReference type="NCBI Taxonomy" id="8355"/>
    <lineage>
        <taxon>Eukaryota</taxon>
        <taxon>Metazoa</taxon>
        <taxon>Chordata</taxon>
        <taxon>Craniata</taxon>
        <taxon>Vertebrata</taxon>
        <taxon>Euteleostomi</taxon>
        <taxon>Amphibia</taxon>
        <taxon>Batrachia</taxon>
        <taxon>Anura</taxon>
        <taxon>Pipoidea</taxon>
        <taxon>Pipidae</taxon>
        <taxon>Xenopodinae</taxon>
        <taxon>Xenopus</taxon>
        <taxon>Xenopus</taxon>
    </lineage>
</organism>
<evidence type="ECO:0000256" key="1">
    <source>
        <dbReference type="ARBA" id="ARBA00004173"/>
    </source>
</evidence>
<dbReference type="PANTHER" id="PTHR36427:SF3">
    <property type="entry name" value="LARGE RIBOSOMAL SUBUNIT PROTEIN UL1M"/>
    <property type="match status" value="1"/>
</dbReference>
<evidence type="ECO:0000256" key="8">
    <source>
        <dbReference type="ARBA" id="ARBA00077483"/>
    </source>
</evidence>
<dbReference type="AGR" id="Xenbase:XB-GENE-17338864"/>
<evidence type="ECO:0000313" key="10">
    <source>
        <dbReference type="RefSeq" id="XP_018108312.1"/>
    </source>
</evidence>
<dbReference type="AlphaFoldDB" id="A0A1L8HVH4"/>
<comment type="similarity">
    <text evidence="2">Belongs to the universal ribosomal protein uL1 family.</text>
</comment>
<dbReference type="GO" id="GO:0005840">
    <property type="term" value="C:ribosome"/>
    <property type="evidence" value="ECO:0007669"/>
    <property type="project" value="UniProtKB-KW"/>
</dbReference>
<dbReference type="SUPFAM" id="SSF56808">
    <property type="entry name" value="Ribosomal protein L1"/>
    <property type="match status" value="1"/>
</dbReference>
<dbReference type="FunFam" id="3.40.50.790:FF:000003">
    <property type="entry name" value="39S ribosomal protein L1, mitochondrial"/>
    <property type="match status" value="1"/>
</dbReference>
<keyword evidence="4 10" id="KW-0689">Ribosomal protein</keyword>
<evidence type="ECO:0000256" key="4">
    <source>
        <dbReference type="ARBA" id="ARBA00022980"/>
    </source>
</evidence>
<dbReference type="Pfam" id="PF00687">
    <property type="entry name" value="Ribosomal_L1"/>
    <property type="match status" value="1"/>
</dbReference>
<evidence type="ECO:0000256" key="2">
    <source>
        <dbReference type="ARBA" id="ARBA00010531"/>
    </source>
</evidence>
<reference evidence="10" key="1">
    <citation type="submission" date="2025-08" db="UniProtKB">
        <authorList>
            <consortium name="RefSeq"/>
        </authorList>
    </citation>
    <scope>IDENTIFICATION</scope>
    <source>
        <strain evidence="10">J_2021</strain>
        <tissue evidence="10">Erythrocytes</tissue>
    </source>
</reference>
<dbReference type="CTD" id="108711257"/>
<dbReference type="GO" id="GO:0005743">
    <property type="term" value="C:mitochondrial inner membrane"/>
    <property type="evidence" value="ECO:0007669"/>
    <property type="project" value="UniProtKB-ARBA"/>
</dbReference>
<keyword evidence="5" id="KW-0496">Mitochondrion</keyword>
<dbReference type="Proteomes" id="UP000186698">
    <property type="component" value="Chromosome 1L"/>
</dbReference>
<evidence type="ECO:0000313" key="11">
    <source>
        <dbReference type="Xenbase" id="XB-GENE-17338864"/>
    </source>
</evidence>
<keyword evidence="6" id="KW-0687">Ribonucleoprotein</keyword>
<dbReference type="GeneID" id="108711257"/>
<proteinExistence type="inferred from homology"/>
<dbReference type="OrthoDB" id="1747252at2759"/>
<dbReference type="PANTHER" id="PTHR36427">
    <property type="entry name" value="54S RIBOSOMAL PROTEIN L1, MITOCHONDRIAL"/>
    <property type="match status" value="1"/>
</dbReference>
<dbReference type="OMA" id="MWDKSSA"/>
<dbReference type="InterPro" id="IPR016095">
    <property type="entry name" value="Ribosomal_uL1_3-a/b-sand"/>
</dbReference>
<keyword evidence="3" id="KW-0809">Transit peptide</keyword>
<dbReference type="Bgee" id="108711257">
    <property type="expression patterns" value="Expressed in testis and 19 other cell types or tissues"/>
</dbReference>
<dbReference type="GO" id="GO:1990904">
    <property type="term" value="C:ribonucleoprotein complex"/>
    <property type="evidence" value="ECO:0007669"/>
    <property type="project" value="UniProtKB-KW"/>
</dbReference>
<accession>A0A1L8HVH4</accession>
<evidence type="ECO:0000256" key="7">
    <source>
        <dbReference type="ARBA" id="ARBA00035212"/>
    </source>
</evidence>
<evidence type="ECO:0000256" key="3">
    <source>
        <dbReference type="ARBA" id="ARBA00022946"/>
    </source>
</evidence>
<dbReference type="Xenbase" id="XB-GENE-17338864">
    <property type="gene designation" value="mrpl1.L"/>
</dbReference>
<dbReference type="Gene3D" id="3.30.190.20">
    <property type="match status" value="1"/>
</dbReference>
<keyword evidence="9" id="KW-1185">Reference proteome</keyword>
<evidence type="ECO:0000313" key="9">
    <source>
        <dbReference type="Proteomes" id="UP000186698"/>
    </source>
</evidence>
<dbReference type="Gene3D" id="3.40.50.790">
    <property type="match status" value="1"/>
</dbReference>
<comment type="subcellular location">
    <subcellularLocation>
        <location evidence="1">Mitochondrion</location>
    </subcellularLocation>
</comment>
<evidence type="ECO:0000256" key="5">
    <source>
        <dbReference type="ARBA" id="ARBA00023128"/>
    </source>
</evidence>
<dbReference type="RefSeq" id="XP_018108312.1">
    <property type="nucleotide sequence ID" value="XM_018252823.2"/>
</dbReference>
<dbReference type="InterPro" id="IPR023674">
    <property type="entry name" value="Ribosomal_uL1-like"/>
</dbReference>
<dbReference type="InterPro" id="IPR028364">
    <property type="entry name" value="Ribosomal_uL1/biogenesis"/>
</dbReference>
<sequence length="340" mass="39000">MAAPVRCLRSVLSHCNRNLKKQAQFSCPSFSCTYRSWDFIRFYAAPATSSKAAKKEKEKEQSKSKLMTKDELEEKRKDTSRPKPYGLTAWKPTDDVYVACYYPKPLLEVETAIDMLKTFQKLDFTYEKQPVYVELQLDMKLEKKKKVDPFVGYLKYPYPFSTVENKVLVFTENPDDAQIARDNGAAFVGGSEFIQQILDDEIQADFYIATPEIVPKLIQLKNKLRKKFPKSKRGSVGRDIPKMLQLFKTGHEYLVEKECLVQTKIATLDMPQEHIVANLDALIKDICTYRPLSYGPFVERVILTSATSEALFIRFQQFLPQETEKAASETSVNSETSTTI</sequence>
<dbReference type="PaxDb" id="8355-A0A1L8HVH4"/>
<dbReference type="STRING" id="8355.A0A1L8HVH4"/>
<dbReference type="KEGG" id="xla:108711257"/>